<protein>
    <submittedName>
        <fullName evidence="6">GL15502</fullName>
    </submittedName>
</protein>
<dbReference type="eggNOG" id="KOG2339">
    <property type="taxonomic scope" value="Eukaryota"/>
</dbReference>
<dbReference type="PROSITE" id="PS50097">
    <property type="entry name" value="BTB"/>
    <property type="match status" value="1"/>
</dbReference>
<dbReference type="SUPFAM" id="SSF54695">
    <property type="entry name" value="POZ domain"/>
    <property type="match status" value="1"/>
</dbReference>
<feature type="compositionally biased region" description="Polar residues" evidence="3">
    <location>
        <begin position="32"/>
        <end position="53"/>
    </location>
</feature>
<dbReference type="Pfam" id="PF00096">
    <property type="entry name" value="zf-C2H2"/>
    <property type="match status" value="1"/>
</dbReference>
<feature type="compositionally biased region" description="Low complexity" evidence="3">
    <location>
        <begin position="416"/>
        <end position="428"/>
    </location>
</feature>
<dbReference type="SMART" id="SM00225">
    <property type="entry name" value="BTB"/>
    <property type="match status" value="1"/>
</dbReference>
<feature type="region of interest" description="Disordered" evidence="3">
    <location>
        <begin position="737"/>
        <end position="762"/>
    </location>
</feature>
<dbReference type="FunFam" id="3.30.710.10:FF:000154">
    <property type="entry name" value="Uncharacterized protein, isoform A"/>
    <property type="match status" value="1"/>
</dbReference>
<dbReference type="InterPro" id="IPR020103">
    <property type="entry name" value="PsdUridine_synth_cat_dom_sf"/>
</dbReference>
<feature type="compositionally biased region" description="Low complexity" evidence="3">
    <location>
        <begin position="358"/>
        <end position="368"/>
    </location>
</feature>
<dbReference type="GO" id="GO:0008033">
    <property type="term" value="P:tRNA processing"/>
    <property type="evidence" value="ECO:0007669"/>
    <property type="project" value="UniProtKB-KW"/>
</dbReference>
<feature type="compositionally biased region" description="Low complexity" evidence="3">
    <location>
        <begin position="746"/>
        <end position="762"/>
    </location>
</feature>
<dbReference type="Pfam" id="PF00651">
    <property type="entry name" value="BTB"/>
    <property type="match status" value="1"/>
</dbReference>
<keyword evidence="2" id="KW-0863">Zinc-finger</keyword>
<dbReference type="Gene3D" id="3.30.710.10">
    <property type="entry name" value="Potassium Channel Kv1.1, Chain A"/>
    <property type="match status" value="1"/>
</dbReference>
<dbReference type="InterPro" id="IPR001656">
    <property type="entry name" value="PsdUridine_synth_TruD"/>
</dbReference>
<evidence type="ECO:0000259" key="4">
    <source>
        <dbReference type="PROSITE" id="PS50097"/>
    </source>
</evidence>
<dbReference type="SUPFAM" id="SSF55120">
    <property type="entry name" value="Pseudouridine synthase"/>
    <property type="match status" value="1"/>
</dbReference>
<dbReference type="AlphaFoldDB" id="B4H6J4"/>
<feature type="compositionally biased region" description="Low complexity" evidence="3">
    <location>
        <begin position="867"/>
        <end position="884"/>
    </location>
</feature>
<dbReference type="PROSITE" id="PS50157">
    <property type="entry name" value="ZINC_FINGER_C2H2_2"/>
    <property type="match status" value="1"/>
</dbReference>
<accession>B4H6J4</accession>
<feature type="compositionally biased region" description="Polar residues" evidence="3">
    <location>
        <begin position="899"/>
        <end position="915"/>
    </location>
</feature>
<dbReference type="PANTHER" id="PTHR13326:SF31">
    <property type="entry name" value="PSEUDOURIDYLATE SYNTHASE 7 HOMOLOG"/>
    <property type="match status" value="1"/>
</dbReference>
<dbReference type="OrthoDB" id="6077919at2759"/>
<dbReference type="GO" id="GO:0008270">
    <property type="term" value="F:zinc ion binding"/>
    <property type="evidence" value="ECO:0007669"/>
    <property type="project" value="UniProtKB-KW"/>
</dbReference>
<feature type="region of interest" description="Disordered" evidence="3">
    <location>
        <begin position="1"/>
        <end position="53"/>
    </location>
</feature>
<sequence>MGKERGRGRRNHQSRPYNKSNWRGQKKERSQHNGNPRNRSAPQQKSTLRENQVGITEFTNADAPGFTGILKSRFSDFHVNEIDTEGRVLELNDYTVPKAVVEPVDPQKLDEWRKELEEVIGPDVWTDIASLANAKFDPKTEQKVEIDVSSVDKEKRTKIHQLVKQLYSGKLVSTTLGQTQAKEKPQEEQKVPAEEAAPVEDKKTIRIIKPKHGRGDNRWNFPGEFVTFLVHKTNIDTSEVASTLASRLKNEKFADVVLYSSYTSSSINSDIPTVGISAHKFILSSCSQFFATMFETAPIASPNGVIYVVLPPDLSHRAIQILVQYMYSGEATVSNDILNEVLRGGEILKIRGLCRSSASNNSSTTVTSSHHHPHGGHLHQRDSSASAMYVSNGSRSTLPPPPPPPMSTQLPGDIYSSKPSSSSSSGSGRYTLEHHHHQPQPQHHPPSHQHQQQQQQQNQHNHHHHHQQQFRGLGASVMPKDSPVIVKSPKMAAHTGLLSVASSSKLGISVNKEVAIDPEDKCCYAAATSQVEPQPPPSSTTAGAVAVTVAVAGGVPPPPAMSICTEVGCSSCPLAVGTASEPTDTTLRRPEYEEQALCEREDVGLVYERRLRRESACDRAHEYYEAPLHFATPPPPPHPHSFLSIKQEPSDWTNNPPTAANASNNNHEDGHLSPKQPLDFKMSAVKLEVNRDRATPHEESEEHTLRDYNNFKQLLVCEICQKSFEDTKTLVRHLGTHANEPGSGTNLMAASASGSASTTSSNTNLAMRALKTYVPKKRRRVSQQENNMDHDHVTLLCDLCSTSFETPAEWVRHMNSQHTEIELAMFNSKKDGEQKGNSISSSIGGSSSSTVSTSQMQPKFHSSSTRSTLLQCPQSQSQTQSQPLILNKRNSFVAAATPASVSPTGLSVAATSSHG</sequence>
<feature type="region of interest" description="Disordered" evidence="3">
    <location>
        <begin position="358"/>
        <end position="471"/>
    </location>
</feature>
<keyword evidence="7" id="KW-1185">Reference proteome</keyword>
<feature type="region of interest" description="Disordered" evidence="3">
    <location>
        <begin position="896"/>
        <end position="915"/>
    </location>
</feature>
<dbReference type="HOGENOM" id="CLU_014608_0_0_1"/>
<feature type="domain" description="C2H2-type" evidence="5">
    <location>
        <begin position="715"/>
        <end position="742"/>
    </location>
</feature>
<dbReference type="InterPro" id="IPR000210">
    <property type="entry name" value="BTB/POZ_dom"/>
</dbReference>
<dbReference type="OMA" id="SACDRAH"/>
<evidence type="ECO:0000256" key="2">
    <source>
        <dbReference type="PROSITE-ProRule" id="PRU00042"/>
    </source>
</evidence>
<dbReference type="PANTHER" id="PTHR13326">
    <property type="entry name" value="TRNA PSEUDOURIDINE SYNTHASE D"/>
    <property type="match status" value="1"/>
</dbReference>
<proteinExistence type="predicted"/>
<evidence type="ECO:0000256" key="3">
    <source>
        <dbReference type="SAM" id="MobiDB-lite"/>
    </source>
</evidence>
<dbReference type="GO" id="GO:0009982">
    <property type="term" value="F:pseudouridine synthase activity"/>
    <property type="evidence" value="ECO:0007669"/>
    <property type="project" value="InterPro"/>
</dbReference>
<keyword evidence="2" id="KW-0479">Metal-binding</keyword>
<dbReference type="SUPFAM" id="SSF57667">
    <property type="entry name" value="beta-beta-alpha zinc fingers"/>
    <property type="match status" value="1"/>
</dbReference>
<dbReference type="PROSITE" id="PS00028">
    <property type="entry name" value="ZINC_FINGER_C2H2_1"/>
    <property type="match status" value="2"/>
</dbReference>
<evidence type="ECO:0000313" key="6">
    <source>
        <dbReference type="EMBL" id="EDW33422.1"/>
    </source>
</evidence>
<gene>
    <name evidence="6" type="primary">Dper\GL15502</name>
    <name evidence="6" type="ORF">Dper_GL15502</name>
</gene>
<feature type="compositionally biased region" description="Polar residues" evidence="3">
    <location>
        <begin position="14"/>
        <end position="23"/>
    </location>
</feature>
<dbReference type="EMBL" id="CH479214">
    <property type="protein sequence ID" value="EDW33422.1"/>
    <property type="molecule type" value="Genomic_DNA"/>
</dbReference>
<feature type="compositionally biased region" description="Basic residues" evidence="3">
    <location>
        <begin position="1"/>
        <end position="13"/>
    </location>
</feature>
<dbReference type="GO" id="GO:0003723">
    <property type="term" value="F:RNA binding"/>
    <property type="evidence" value="ECO:0007669"/>
    <property type="project" value="InterPro"/>
</dbReference>
<evidence type="ECO:0000256" key="1">
    <source>
        <dbReference type="ARBA" id="ARBA00022694"/>
    </source>
</evidence>
<feature type="region of interest" description="Disordered" evidence="3">
    <location>
        <begin position="827"/>
        <end position="884"/>
    </location>
</feature>
<dbReference type="GO" id="GO:0001522">
    <property type="term" value="P:pseudouridine synthesis"/>
    <property type="evidence" value="ECO:0007669"/>
    <property type="project" value="InterPro"/>
</dbReference>
<feature type="compositionally biased region" description="Polar residues" evidence="3">
    <location>
        <begin position="855"/>
        <end position="866"/>
    </location>
</feature>
<dbReference type="InterPro" id="IPR013087">
    <property type="entry name" value="Znf_C2H2_type"/>
</dbReference>
<organism evidence="7">
    <name type="scientific">Drosophila persimilis</name>
    <name type="common">Fruit fly</name>
    <dbReference type="NCBI Taxonomy" id="7234"/>
    <lineage>
        <taxon>Eukaryota</taxon>
        <taxon>Metazoa</taxon>
        <taxon>Ecdysozoa</taxon>
        <taxon>Arthropoda</taxon>
        <taxon>Hexapoda</taxon>
        <taxon>Insecta</taxon>
        <taxon>Pterygota</taxon>
        <taxon>Neoptera</taxon>
        <taxon>Endopterygota</taxon>
        <taxon>Diptera</taxon>
        <taxon>Brachycera</taxon>
        <taxon>Muscomorpha</taxon>
        <taxon>Ephydroidea</taxon>
        <taxon>Drosophilidae</taxon>
        <taxon>Drosophila</taxon>
        <taxon>Sophophora</taxon>
    </lineage>
</organism>
<keyword evidence="2" id="KW-0862">Zinc</keyword>
<feature type="compositionally biased region" description="Basic residues" evidence="3">
    <location>
        <begin position="369"/>
        <end position="378"/>
    </location>
</feature>
<dbReference type="GO" id="GO:0005634">
    <property type="term" value="C:nucleus"/>
    <property type="evidence" value="ECO:0007669"/>
    <property type="project" value="TreeGrafter"/>
</dbReference>
<feature type="compositionally biased region" description="Polar residues" evidence="3">
    <location>
        <begin position="383"/>
        <end position="397"/>
    </location>
</feature>
<dbReference type="InterPro" id="IPR011333">
    <property type="entry name" value="SKP1/BTB/POZ_sf"/>
</dbReference>
<feature type="compositionally biased region" description="Low complexity" evidence="3">
    <location>
        <begin position="653"/>
        <end position="665"/>
    </location>
</feature>
<dbReference type="Gene3D" id="3.30.160.60">
    <property type="entry name" value="Classic Zinc Finger"/>
    <property type="match status" value="1"/>
</dbReference>
<dbReference type="PhylomeDB" id="B4H6J4"/>
<reference evidence="6 7" key="1">
    <citation type="journal article" date="2007" name="Nature">
        <title>Evolution of genes and genomes on the Drosophila phylogeny.</title>
        <authorList>
            <consortium name="Drosophila 12 Genomes Consortium"/>
            <person name="Clark A.G."/>
            <person name="Eisen M.B."/>
            <person name="Smith D.R."/>
            <person name="Bergman C.M."/>
            <person name="Oliver B."/>
            <person name="Markow T.A."/>
            <person name="Kaufman T.C."/>
            <person name="Kellis M."/>
            <person name="Gelbart W."/>
            <person name="Iyer V.N."/>
            <person name="Pollard D.A."/>
            <person name="Sackton T.B."/>
            <person name="Larracuente A.M."/>
            <person name="Singh N.D."/>
            <person name="Abad J.P."/>
            <person name="Abt D.N."/>
            <person name="Adryan B."/>
            <person name="Aguade M."/>
            <person name="Akashi H."/>
            <person name="Anderson W.W."/>
            <person name="Aquadro C.F."/>
            <person name="Ardell D.H."/>
            <person name="Arguello R."/>
            <person name="Artieri C.G."/>
            <person name="Barbash D.A."/>
            <person name="Barker D."/>
            <person name="Barsanti P."/>
            <person name="Batterham P."/>
            <person name="Batzoglou S."/>
            <person name="Begun D."/>
            <person name="Bhutkar A."/>
            <person name="Blanco E."/>
            <person name="Bosak S.A."/>
            <person name="Bradley R.K."/>
            <person name="Brand A.D."/>
            <person name="Brent M.R."/>
            <person name="Brooks A.N."/>
            <person name="Brown R.H."/>
            <person name="Butlin R.K."/>
            <person name="Caggese C."/>
            <person name="Calvi B.R."/>
            <person name="Bernardo de Carvalho A."/>
            <person name="Caspi A."/>
            <person name="Castrezana S."/>
            <person name="Celniker S.E."/>
            <person name="Chang J.L."/>
            <person name="Chapple C."/>
            <person name="Chatterji S."/>
            <person name="Chinwalla A."/>
            <person name="Civetta A."/>
            <person name="Clifton S.W."/>
            <person name="Comeron J.M."/>
            <person name="Costello J.C."/>
            <person name="Coyne J.A."/>
            <person name="Daub J."/>
            <person name="David R.G."/>
            <person name="Delcher A.L."/>
            <person name="Delehaunty K."/>
            <person name="Do C.B."/>
            <person name="Ebling H."/>
            <person name="Edwards K."/>
            <person name="Eickbush T."/>
            <person name="Evans J.D."/>
            <person name="Filipski A."/>
            <person name="Findeiss S."/>
            <person name="Freyhult E."/>
            <person name="Fulton L."/>
            <person name="Fulton R."/>
            <person name="Garcia A.C."/>
            <person name="Gardiner A."/>
            <person name="Garfield D.A."/>
            <person name="Garvin B.E."/>
            <person name="Gibson G."/>
            <person name="Gilbert D."/>
            <person name="Gnerre S."/>
            <person name="Godfrey J."/>
            <person name="Good R."/>
            <person name="Gotea V."/>
            <person name="Gravely B."/>
            <person name="Greenberg A.J."/>
            <person name="Griffiths-Jones S."/>
            <person name="Gross S."/>
            <person name="Guigo R."/>
            <person name="Gustafson E.A."/>
            <person name="Haerty W."/>
            <person name="Hahn M.W."/>
            <person name="Halligan D.L."/>
            <person name="Halpern A.L."/>
            <person name="Halter G.M."/>
            <person name="Han M.V."/>
            <person name="Heger A."/>
            <person name="Hillier L."/>
            <person name="Hinrichs A.S."/>
            <person name="Holmes I."/>
            <person name="Hoskins R.A."/>
            <person name="Hubisz M.J."/>
            <person name="Hultmark D."/>
            <person name="Huntley M.A."/>
            <person name="Jaffe D.B."/>
            <person name="Jagadeeshan S."/>
            <person name="Jeck W.R."/>
            <person name="Johnson J."/>
            <person name="Jones C.D."/>
            <person name="Jordan W.C."/>
            <person name="Karpen G.H."/>
            <person name="Kataoka E."/>
            <person name="Keightley P.D."/>
            <person name="Kheradpour P."/>
            <person name="Kirkness E.F."/>
            <person name="Koerich L.B."/>
            <person name="Kristiansen K."/>
            <person name="Kudrna D."/>
            <person name="Kulathinal R.J."/>
            <person name="Kumar S."/>
            <person name="Kwok R."/>
            <person name="Lander E."/>
            <person name="Langley C.H."/>
            <person name="Lapoint R."/>
            <person name="Lazzaro B.P."/>
            <person name="Lee S.J."/>
            <person name="Levesque L."/>
            <person name="Li R."/>
            <person name="Lin C.F."/>
            <person name="Lin M.F."/>
            <person name="Lindblad-Toh K."/>
            <person name="Llopart A."/>
            <person name="Long M."/>
            <person name="Low L."/>
            <person name="Lozovsky E."/>
            <person name="Lu J."/>
            <person name="Luo M."/>
            <person name="Machado C.A."/>
            <person name="Makalowski W."/>
            <person name="Marzo M."/>
            <person name="Matsuda M."/>
            <person name="Matzkin L."/>
            <person name="McAllister B."/>
            <person name="McBride C.S."/>
            <person name="McKernan B."/>
            <person name="McKernan K."/>
            <person name="Mendez-Lago M."/>
            <person name="Minx P."/>
            <person name="Mollenhauer M.U."/>
            <person name="Montooth K."/>
            <person name="Mount S.M."/>
            <person name="Mu X."/>
            <person name="Myers E."/>
            <person name="Negre B."/>
            <person name="Newfeld S."/>
            <person name="Nielsen R."/>
            <person name="Noor M.A."/>
            <person name="O'Grady P."/>
            <person name="Pachter L."/>
            <person name="Papaceit M."/>
            <person name="Parisi M.J."/>
            <person name="Parisi M."/>
            <person name="Parts L."/>
            <person name="Pedersen J.S."/>
            <person name="Pesole G."/>
            <person name="Phillippy A.M."/>
            <person name="Ponting C.P."/>
            <person name="Pop M."/>
            <person name="Porcelli D."/>
            <person name="Powell J.R."/>
            <person name="Prohaska S."/>
            <person name="Pruitt K."/>
            <person name="Puig M."/>
            <person name="Quesneville H."/>
            <person name="Ram K.R."/>
            <person name="Rand D."/>
            <person name="Rasmussen M.D."/>
            <person name="Reed L.K."/>
            <person name="Reenan R."/>
            <person name="Reily A."/>
            <person name="Remington K.A."/>
            <person name="Rieger T.T."/>
            <person name="Ritchie M.G."/>
            <person name="Robin C."/>
            <person name="Rogers Y.H."/>
            <person name="Rohde C."/>
            <person name="Rozas J."/>
            <person name="Rubenfield M.J."/>
            <person name="Ruiz A."/>
            <person name="Russo S."/>
            <person name="Salzberg S.L."/>
            <person name="Sanchez-Gracia A."/>
            <person name="Saranga D.J."/>
            <person name="Sato H."/>
            <person name="Schaeffer S.W."/>
            <person name="Schatz M.C."/>
            <person name="Schlenke T."/>
            <person name="Schwartz R."/>
            <person name="Segarra C."/>
            <person name="Singh R.S."/>
            <person name="Sirot L."/>
            <person name="Sirota M."/>
            <person name="Sisneros N.B."/>
            <person name="Smith C.D."/>
            <person name="Smith T.F."/>
            <person name="Spieth J."/>
            <person name="Stage D.E."/>
            <person name="Stark A."/>
            <person name="Stephan W."/>
            <person name="Strausberg R.L."/>
            <person name="Strempel S."/>
            <person name="Sturgill D."/>
            <person name="Sutton G."/>
            <person name="Sutton G.G."/>
            <person name="Tao W."/>
            <person name="Teichmann S."/>
            <person name="Tobari Y.N."/>
            <person name="Tomimura Y."/>
            <person name="Tsolas J.M."/>
            <person name="Valente V.L."/>
            <person name="Venter E."/>
            <person name="Venter J.C."/>
            <person name="Vicario S."/>
            <person name="Vieira F.G."/>
            <person name="Vilella A.J."/>
            <person name="Villasante A."/>
            <person name="Walenz B."/>
            <person name="Wang J."/>
            <person name="Wasserman M."/>
            <person name="Watts T."/>
            <person name="Wilson D."/>
            <person name="Wilson R.K."/>
            <person name="Wing R.A."/>
            <person name="Wolfner M.F."/>
            <person name="Wong A."/>
            <person name="Wong G.K."/>
            <person name="Wu C.I."/>
            <person name="Wu G."/>
            <person name="Yamamoto D."/>
            <person name="Yang H.P."/>
            <person name="Yang S.P."/>
            <person name="Yorke J.A."/>
            <person name="Yoshida K."/>
            <person name="Zdobnov E."/>
            <person name="Zhang P."/>
            <person name="Zhang Y."/>
            <person name="Zimin A.V."/>
            <person name="Baldwin J."/>
            <person name="Abdouelleil A."/>
            <person name="Abdulkadir J."/>
            <person name="Abebe A."/>
            <person name="Abera B."/>
            <person name="Abreu J."/>
            <person name="Acer S.C."/>
            <person name="Aftuck L."/>
            <person name="Alexander A."/>
            <person name="An P."/>
            <person name="Anderson E."/>
            <person name="Anderson S."/>
            <person name="Arachi H."/>
            <person name="Azer M."/>
            <person name="Bachantsang P."/>
            <person name="Barry A."/>
            <person name="Bayul T."/>
            <person name="Berlin A."/>
            <person name="Bessette D."/>
            <person name="Bloom T."/>
            <person name="Blye J."/>
            <person name="Boguslavskiy L."/>
            <person name="Bonnet C."/>
            <person name="Boukhgalter B."/>
            <person name="Bourzgui I."/>
            <person name="Brown A."/>
            <person name="Cahill P."/>
            <person name="Channer S."/>
            <person name="Cheshatsang Y."/>
            <person name="Chuda L."/>
            <person name="Citroen M."/>
            <person name="Collymore A."/>
            <person name="Cooke P."/>
            <person name="Costello M."/>
            <person name="D'Aco K."/>
            <person name="Daza R."/>
            <person name="De Haan G."/>
            <person name="DeGray S."/>
            <person name="DeMaso C."/>
            <person name="Dhargay N."/>
            <person name="Dooley K."/>
            <person name="Dooley E."/>
            <person name="Doricent M."/>
            <person name="Dorje P."/>
            <person name="Dorjee K."/>
            <person name="Dupes A."/>
            <person name="Elong R."/>
            <person name="Falk J."/>
            <person name="Farina A."/>
            <person name="Faro S."/>
            <person name="Ferguson D."/>
            <person name="Fisher S."/>
            <person name="Foley C.D."/>
            <person name="Franke A."/>
            <person name="Friedrich D."/>
            <person name="Gadbois L."/>
            <person name="Gearin G."/>
            <person name="Gearin C.R."/>
            <person name="Giannoukos G."/>
            <person name="Goode T."/>
            <person name="Graham J."/>
            <person name="Grandbois E."/>
            <person name="Grewal S."/>
            <person name="Gyaltsen K."/>
            <person name="Hafez N."/>
            <person name="Hagos B."/>
            <person name="Hall J."/>
            <person name="Henson C."/>
            <person name="Hollinger A."/>
            <person name="Honan T."/>
            <person name="Huard M.D."/>
            <person name="Hughes L."/>
            <person name="Hurhula B."/>
            <person name="Husby M.E."/>
            <person name="Kamat A."/>
            <person name="Kanga B."/>
            <person name="Kashin S."/>
            <person name="Khazanovich D."/>
            <person name="Kisner P."/>
            <person name="Lance K."/>
            <person name="Lara M."/>
            <person name="Lee W."/>
            <person name="Lennon N."/>
            <person name="Letendre F."/>
            <person name="LeVine R."/>
            <person name="Lipovsky A."/>
            <person name="Liu X."/>
            <person name="Liu J."/>
            <person name="Liu S."/>
            <person name="Lokyitsang T."/>
            <person name="Lokyitsang Y."/>
            <person name="Lubonja R."/>
            <person name="Lui A."/>
            <person name="MacDonald P."/>
            <person name="Magnisalis V."/>
            <person name="Maru K."/>
            <person name="Matthews C."/>
            <person name="McCusker W."/>
            <person name="McDonough S."/>
            <person name="Mehta T."/>
            <person name="Meldrim J."/>
            <person name="Meneus L."/>
            <person name="Mihai O."/>
            <person name="Mihalev A."/>
            <person name="Mihova T."/>
            <person name="Mittelman R."/>
            <person name="Mlenga V."/>
            <person name="Montmayeur A."/>
            <person name="Mulrain L."/>
            <person name="Navidi A."/>
            <person name="Naylor J."/>
            <person name="Negash T."/>
            <person name="Nguyen T."/>
            <person name="Nguyen N."/>
            <person name="Nicol R."/>
            <person name="Norbu C."/>
            <person name="Norbu N."/>
            <person name="Novod N."/>
            <person name="O'Neill B."/>
            <person name="Osman S."/>
            <person name="Markiewicz E."/>
            <person name="Oyono O.L."/>
            <person name="Patti C."/>
            <person name="Phunkhang P."/>
            <person name="Pierre F."/>
            <person name="Priest M."/>
            <person name="Raghuraman S."/>
            <person name="Rege F."/>
            <person name="Reyes R."/>
            <person name="Rise C."/>
            <person name="Rogov P."/>
            <person name="Ross K."/>
            <person name="Ryan E."/>
            <person name="Settipalli S."/>
            <person name="Shea T."/>
            <person name="Sherpa N."/>
            <person name="Shi L."/>
            <person name="Shih D."/>
            <person name="Sparrow T."/>
            <person name="Spaulding J."/>
            <person name="Stalker J."/>
            <person name="Stange-Thomann N."/>
            <person name="Stavropoulos S."/>
            <person name="Stone C."/>
            <person name="Strader C."/>
            <person name="Tesfaye S."/>
            <person name="Thomson T."/>
            <person name="Thoulutsang Y."/>
            <person name="Thoulutsang D."/>
            <person name="Topham K."/>
            <person name="Topping I."/>
            <person name="Tsamla T."/>
            <person name="Vassiliev H."/>
            <person name="Vo A."/>
            <person name="Wangchuk T."/>
            <person name="Wangdi T."/>
            <person name="Weiand M."/>
            <person name="Wilkinson J."/>
            <person name="Wilson A."/>
            <person name="Yadav S."/>
            <person name="Young G."/>
            <person name="Yu Q."/>
            <person name="Zembek L."/>
            <person name="Zhong D."/>
            <person name="Zimmer A."/>
            <person name="Zwirko Z."/>
            <person name="Jaffe D.B."/>
            <person name="Alvarez P."/>
            <person name="Brockman W."/>
            <person name="Butler J."/>
            <person name="Chin C."/>
            <person name="Gnerre S."/>
            <person name="Grabherr M."/>
            <person name="Kleber M."/>
            <person name="Mauceli E."/>
            <person name="MacCallum I."/>
        </authorList>
    </citation>
    <scope>NUCLEOTIDE SEQUENCE [LARGE SCALE GENOMIC DNA]</scope>
    <source>
        <strain evidence="7">MSH-3 / Tucson 14011-0111.49</strain>
    </source>
</reference>
<evidence type="ECO:0000313" key="7">
    <source>
        <dbReference type="Proteomes" id="UP000008744"/>
    </source>
</evidence>
<evidence type="ECO:0000259" key="5">
    <source>
        <dbReference type="PROSITE" id="PS50157"/>
    </source>
</evidence>
<feature type="region of interest" description="Disordered" evidence="3">
    <location>
        <begin position="629"/>
        <end position="676"/>
    </location>
</feature>
<name>B4H6J4_DROPE</name>
<dbReference type="InterPro" id="IPR036236">
    <property type="entry name" value="Znf_C2H2_sf"/>
</dbReference>
<dbReference type="STRING" id="7234.B4H6J4"/>
<dbReference type="SMART" id="SM00355">
    <property type="entry name" value="ZnF_C2H2"/>
    <property type="match status" value="2"/>
</dbReference>
<feature type="compositionally biased region" description="Low complexity" evidence="3">
    <location>
        <begin position="838"/>
        <end position="854"/>
    </location>
</feature>
<feature type="domain" description="BTB" evidence="4">
    <location>
        <begin position="254"/>
        <end position="335"/>
    </location>
</feature>
<feature type="compositionally biased region" description="Low complexity" evidence="3">
    <location>
        <begin position="448"/>
        <end position="459"/>
    </location>
</feature>
<keyword evidence="1" id="KW-0819">tRNA processing</keyword>
<dbReference type="Proteomes" id="UP000008744">
    <property type="component" value="Unassembled WGS sequence"/>
</dbReference>